<feature type="domain" description="IclR-ED" evidence="7">
    <location>
        <begin position="84"/>
        <end position="256"/>
    </location>
</feature>
<name>A0ABP2H3K0_VIBOR</name>
<evidence type="ECO:0000256" key="2">
    <source>
        <dbReference type="ARBA" id="ARBA00023125"/>
    </source>
</evidence>
<evidence type="ECO:0000259" key="7">
    <source>
        <dbReference type="PROSITE" id="PS51078"/>
    </source>
</evidence>
<dbReference type="PROSITE" id="PS51077">
    <property type="entry name" value="HTH_ICLR"/>
    <property type="match status" value="1"/>
</dbReference>
<gene>
    <name evidence="8" type="ORF">VIA_001993</name>
</gene>
<comment type="caution">
    <text evidence="8">The sequence shown here is derived from an EMBL/GenBank/DDBJ whole genome shotgun (WGS) entry which is preliminary data.</text>
</comment>
<dbReference type="Proteomes" id="UP000003515">
    <property type="component" value="Unassembled WGS sequence"/>
</dbReference>
<reference evidence="8 9" key="1">
    <citation type="submission" date="2009-10" db="EMBL/GenBank/DDBJ databases">
        <authorList>
            <consortium name="Los Alamos National Laboratory (LANL)"/>
            <consortium name="National Microbial Pathogen Data Resource (NMPDR)"/>
            <person name="Munk A.C."/>
            <person name="Chertkov O."/>
            <person name="Tapia R."/>
            <person name="Green L."/>
            <person name="Rogers Y."/>
            <person name="Detter J.C."/>
            <person name="Bruce D."/>
            <person name="Brettin T.S."/>
            <person name="Colwell R.R."/>
            <person name="Huq A."/>
            <person name="Grim C.J."/>
            <person name="Hasan N.A."/>
            <person name="Bartels D."/>
            <person name="Vonstein V."/>
        </authorList>
    </citation>
    <scope>NUCLEOTIDE SEQUENCE [LARGE SCALE GENOMIC DNA]</scope>
    <source>
        <strain evidence="8 9">CIP 102891</strain>
    </source>
</reference>
<accession>A0ABP2H3K0</accession>
<organism evidence="8 9">
    <name type="scientific">Vibrio orientalis CIP 102891 = ATCC 33934</name>
    <dbReference type="NCBI Taxonomy" id="675816"/>
    <lineage>
        <taxon>Bacteria</taxon>
        <taxon>Pseudomonadati</taxon>
        <taxon>Pseudomonadota</taxon>
        <taxon>Gammaproteobacteria</taxon>
        <taxon>Vibrionales</taxon>
        <taxon>Vibrionaceae</taxon>
        <taxon>Vibrio</taxon>
        <taxon>Vibrio oreintalis group</taxon>
    </lineage>
</organism>
<evidence type="ECO:0000313" key="9">
    <source>
        <dbReference type="Proteomes" id="UP000003515"/>
    </source>
</evidence>
<proteinExistence type="predicted"/>
<dbReference type="InterPro" id="IPR005471">
    <property type="entry name" value="Tscrpt_reg_IclR_N"/>
</dbReference>
<evidence type="ECO:0000259" key="6">
    <source>
        <dbReference type="PROSITE" id="PS51077"/>
    </source>
</evidence>
<evidence type="ECO:0000313" key="8">
    <source>
        <dbReference type="EMBL" id="EEX94831.1"/>
    </source>
</evidence>
<keyword evidence="9" id="KW-1185">Reference proteome</keyword>
<protein>
    <recommendedName>
        <fullName evidence="4">HTH-type transcriptional repressor AllR</fullName>
    </recommendedName>
    <alternativeName>
        <fullName evidence="5">Negative regulator of allantoin and glyoxylate utilization operons</fullName>
    </alternativeName>
</protein>
<keyword evidence="3" id="KW-0804">Transcription</keyword>
<dbReference type="PROSITE" id="PS51078">
    <property type="entry name" value="ICLR_ED"/>
    <property type="match status" value="1"/>
</dbReference>
<keyword evidence="1" id="KW-0805">Transcription regulation</keyword>
<feature type="domain" description="HTH iclR-type" evidence="6">
    <location>
        <begin position="21"/>
        <end position="83"/>
    </location>
</feature>
<dbReference type="InterPro" id="IPR029016">
    <property type="entry name" value="GAF-like_dom_sf"/>
</dbReference>
<keyword evidence="2" id="KW-0238">DNA-binding</keyword>
<dbReference type="InterPro" id="IPR036388">
    <property type="entry name" value="WH-like_DNA-bd_sf"/>
</dbReference>
<dbReference type="PANTHER" id="PTHR30136:SF24">
    <property type="entry name" value="HTH-TYPE TRANSCRIPTIONAL REPRESSOR ALLR"/>
    <property type="match status" value="1"/>
</dbReference>
<dbReference type="EMBL" id="ACZV01000004">
    <property type="protein sequence ID" value="EEX94831.1"/>
    <property type="molecule type" value="Genomic_DNA"/>
</dbReference>
<evidence type="ECO:0000256" key="3">
    <source>
        <dbReference type="ARBA" id="ARBA00023163"/>
    </source>
</evidence>
<dbReference type="InterPro" id="IPR011991">
    <property type="entry name" value="ArsR-like_HTH"/>
</dbReference>
<evidence type="ECO:0000256" key="5">
    <source>
        <dbReference type="ARBA" id="ARBA00042627"/>
    </source>
</evidence>
<evidence type="ECO:0000256" key="4">
    <source>
        <dbReference type="ARBA" id="ARBA00040379"/>
    </source>
</evidence>
<dbReference type="Pfam" id="PF12840">
    <property type="entry name" value="HTH_20"/>
    <property type="match status" value="1"/>
</dbReference>
<dbReference type="SUPFAM" id="SSF46785">
    <property type="entry name" value="Winged helix' DNA-binding domain"/>
    <property type="match status" value="1"/>
</dbReference>
<dbReference type="InterPro" id="IPR050707">
    <property type="entry name" value="HTH_MetabolicPath_Reg"/>
</dbReference>
<dbReference type="Gene3D" id="1.10.10.10">
    <property type="entry name" value="Winged helix-like DNA-binding domain superfamily/Winged helix DNA-binding domain"/>
    <property type="match status" value="1"/>
</dbReference>
<dbReference type="PANTHER" id="PTHR30136">
    <property type="entry name" value="HELIX-TURN-HELIX TRANSCRIPTIONAL REGULATOR, ICLR FAMILY"/>
    <property type="match status" value="1"/>
</dbReference>
<dbReference type="SUPFAM" id="SSF55781">
    <property type="entry name" value="GAF domain-like"/>
    <property type="match status" value="1"/>
</dbReference>
<sequence length="256" mass="28719">MIVTLIWRYNISVNSMKQNSGQVNEKVLQLLMQVAVNDEPVTAKQLSEQLGTPISSLYRHLKLLREWNLIEESPNDKTLIIGPAALLLMRSYETSQHDLDMVDSVLNRLQKQTGEMAAYMVPVGYRALCVSRKESMQALRCSYVQGQSQPLLRGASSKVMLAYLPAARCEKILRYFGEESRIEQWHKELEQIRNQGYAVSTSEIDSGVSGISAPVMKGSKLVGAISVMAPAHRVQMNQQKIILHVLQAARALPPER</sequence>
<dbReference type="InterPro" id="IPR036390">
    <property type="entry name" value="WH_DNA-bd_sf"/>
</dbReference>
<evidence type="ECO:0000256" key="1">
    <source>
        <dbReference type="ARBA" id="ARBA00023015"/>
    </source>
</evidence>
<dbReference type="InterPro" id="IPR014757">
    <property type="entry name" value="Tscrpt_reg_IclR_C"/>
</dbReference>
<dbReference type="Pfam" id="PF01614">
    <property type="entry name" value="IclR_C"/>
    <property type="match status" value="1"/>
</dbReference>
<dbReference type="CDD" id="cd00090">
    <property type="entry name" value="HTH_ARSR"/>
    <property type="match status" value="1"/>
</dbReference>
<dbReference type="Gene3D" id="3.30.450.40">
    <property type="match status" value="1"/>
</dbReference>